<evidence type="ECO:0000313" key="3">
    <source>
        <dbReference type="Proteomes" id="UP001620626"/>
    </source>
</evidence>
<dbReference type="SUPFAM" id="SSF53335">
    <property type="entry name" value="S-adenosyl-L-methionine-dependent methyltransferases"/>
    <property type="match status" value="1"/>
</dbReference>
<dbReference type="Pfam" id="PF13679">
    <property type="entry name" value="Methyltransf_32"/>
    <property type="match status" value="1"/>
</dbReference>
<dbReference type="PANTHER" id="PTHR12496:SF0">
    <property type="entry name" value="METHYLTRANSFERASE DOMAIN-CONTAINING PROTEIN"/>
    <property type="match status" value="1"/>
</dbReference>
<keyword evidence="3" id="KW-1185">Reference proteome</keyword>
<accession>A0ABD2IRL1</accession>
<dbReference type="Proteomes" id="UP001620626">
    <property type="component" value="Unassembled WGS sequence"/>
</dbReference>
<dbReference type="Gene3D" id="3.40.50.150">
    <property type="entry name" value="Vaccinia Virus protein VP39"/>
    <property type="match status" value="1"/>
</dbReference>
<reference evidence="2 3" key="1">
    <citation type="submission" date="2024-10" db="EMBL/GenBank/DDBJ databases">
        <authorList>
            <person name="Kim D."/>
        </authorList>
    </citation>
    <scope>NUCLEOTIDE SEQUENCE [LARGE SCALE GENOMIC DNA]</scope>
    <source>
        <strain evidence="2">BH-2024</strain>
    </source>
</reference>
<organism evidence="2 3">
    <name type="scientific">Heterodera trifolii</name>
    <dbReference type="NCBI Taxonomy" id="157864"/>
    <lineage>
        <taxon>Eukaryota</taxon>
        <taxon>Metazoa</taxon>
        <taxon>Ecdysozoa</taxon>
        <taxon>Nematoda</taxon>
        <taxon>Chromadorea</taxon>
        <taxon>Rhabditida</taxon>
        <taxon>Tylenchina</taxon>
        <taxon>Tylenchomorpha</taxon>
        <taxon>Tylenchoidea</taxon>
        <taxon>Heteroderidae</taxon>
        <taxon>Heteroderinae</taxon>
        <taxon>Heterodera</taxon>
    </lineage>
</organism>
<proteinExistence type="predicted"/>
<protein>
    <recommendedName>
        <fullName evidence="1">Methyltransferase domain-containing protein</fullName>
    </recommendedName>
</protein>
<dbReference type="InterPro" id="IPR052220">
    <property type="entry name" value="METTL25"/>
</dbReference>
<name>A0ABD2IRL1_9BILA</name>
<evidence type="ECO:0000259" key="1">
    <source>
        <dbReference type="Pfam" id="PF13679"/>
    </source>
</evidence>
<dbReference type="InterPro" id="IPR025714">
    <property type="entry name" value="Methyltranfer_dom"/>
</dbReference>
<sequence length="504" mass="57229">MVPIDANDLRGLLAFVHSYGHLYETLNVEFFSARVFERIDAEWLSFLCRLDSAQLNMVPVEFEQYPDCPASLKHFFASARRFSLLDKYSTPFVDQQHNNKYSSPEQLRKVKRKKAHELGAFSELLRAKCAPLGIDRVVDIGCGLGHLGRVLRLNNNESLQQQQTSNDNNISLLLDYVGIEANPALCHSARQNDLKMENIVFGSGTGLDDGSSSSSEQYRNILTLPGCRTAIVSLHGCGELQRQILLEFVAMCKQQTAEHPKLLVTVGCCYHKLSDWNDSAIERWMLSSQMRDLFLHTFGHNHFPIPGLRLACQATLVRWMAFTEQQHTAHRQAFANRAFVECLRMHKKTAATKAKSANDVFYRHSSNSTNCEKVDDNDHNGGGDLLQMHQRRPPRKLNKCVLANNNLDEFRSEVMRRSAIVEEERDEFEQTLDQIMDTYSPAVRFIEPFTALQFALQCPLESLVLLDRLLFLRENGIGGAELVRLFDPAISPRCVAIVARVNEQ</sequence>
<dbReference type="EMBL" id="JBICBT010001116">
    <property type="protein sequence ID" value="KAL3082168.1"/>
    <property type="molecule type" value="Genomic_DNA"/>
</dbReference>
<dbReference type="InterPro" id="IPR029063">
    <property type="entry name" value="SAM-dependent_MTases_sf"/>
</dbReference>
<feature type="domain" description="Methyltransferase" evidence="1">
    <location>
        <begin position="113"/>
        <end position="274"/>
    </location>
</feature>
<evidence type="ECO:0000313" key="2">
    <source>
        <dbReference type="EMBL" id="KAL3082168.1"/>
    </source>
</evidence>
<comment type="caution">
    <text evidence="2">The sequence shown here is derived from an EMBL/GenBank/DDBJ whole genome shotgun (WGS) entry which is preliminary data.</text>
</comment>
<dbReference type="PANTHER" id="PTHR12496">
    <property type="entry name" value="CGI-41 METHYLTRANSFERASE"/>
    <property type="match status" value="1"/>
</dbReference>
<gene>
    <name evidence="2" type="ORF">niasHT_037806</name>
</gene>
<dbReference type="AlphaFoldDB" id="A0ABD2IRL1"/>